<keyword evidence="3" id="KW-0732">Signal</keyword>
<feature type="chain" id="PRO_5035771827" description="C-type lectin domain-containing protein" evidence="3">
    <location>
        <begin position="23"/>
        <end position="375"/>
    </location>
</feature>
<feature type="region of interest" description="Disordered" evidence="1">
    <location>
        <begin position="351"/>
        <end position="375"/>
    </location>
</feature>
<sequence>MGSFYKITLFVCYAFVLRHVESDDSMKVERAEGFRVERIGSTGIRVNFSWVRTDAINSWIQAAQYCSQLTGNLARASEMRYFYKTLRSDDARLPSSTTQPVESHVDKVSYGVNFYLADVLEATMDYPNTESGERMCLVVEKQPQSPVHLAEVTTVRSCTTPVNLVVCRSPADLSELPDSNTVSGYAPNPTAPCNPYADQWSGPQPQWIVELKNKAAFKDEHVCFKPEIFYTTVVLTGVALLLTTMSSIGLAIKQYRLAHKFKRKQMRNGEEFLLASGTAIAGNASELSSLPGNVDTTGGGRLDILADSAFYRGPGINSTRESYKQAIISDGYQKLANGLHAGARLSRNNVNPVSQNVRTNPLWSKPIGSGRRAQR</sequence>
<keyword evidence="5" id="KW-1185">Reference proteome</keyword>
<dbReference type="OrthoDB" id="6285068at2759"/>
<comment type="caution">
    <text evidence="4">The sequence shown here is derived from an EMBL/GenBank/DDBJ whole genome shotgun (WGS) entry which is preliminary data.</text>
</comment>
<evidence type="ECO:0000256" key="2">
    <source>
        <dbReference type="SAM" id="Phobius"/>
    </source>
</evidence>
<organism evidence="4 5">
    <name type="scientific">Paragonimus westermani</name>
    <dbReference type="NCBI Taxonomy" id="34504"/>
    <lineage>
        <taxon>Eukaryota</taxon>
        <taxon>Metazoa</taxon>
        <taxon>Spiralia</taxon>
        <taxon>Lophotrochozoa</taxon>
        <taxon>Platyhelminthes</taxon>
        <taxon>Trematoda</taxon>
        <taxon>Digenea</taxon>
        <taxon>Plagiorchiida</taxon>
        <taxon>Troglotremata</taxon>
        <taxon>Troglotrematidae</taxon>
        <taxon>Paragonimus</taxon>
    </lineage>
</organism>
<proteinExistence type="predicted"/>
<dbReference type="EMBL" id="JTDF01006640">
    <property type="protein sequence ID" value="KAF8565499.1"/>
    <property type="molecule type" value="Genomic_DNA"/>
</dbReference>
<feature type="compositionally biased region" description="Polar residues" evidence="1">
    <location>
        <begin position="351"/>
        <end position="362"/>
    </location>
</feature>
<gene>
    <name evidence="4" type="ORF">P879_09478</name>
</gene>
<dbReference type="Proteomes" id="UP000699462">
    <property type="component" value="Unassembled WGS sequence"/>
</dbReference>
<dbReference type="AlphaFoldDB" id="A0A8T0DCF3"/>
<protein>
    <recommendedName>
        <fullName evidence="6">C-type lectin domain-containing protein</fullName>
    </recommendedName>
</protein>
<evidence type="ECO:0000313" key="5">
    <source>
        <dbReference type="Proteomes" id="UP000699462"/>
    </source>
</evidence>
<evidence type="ECO:0000256" key="1">
    <source>
        <dbReference type="SAM" id="MobiDB-lite"/>
    </source>
</evidence>
<feature type="transmembrane region" description="Helical" evidence="2">
    <location>
        <begin position="228"/>
        <end position="252"/>
    </location>
</feature>
<keyword evidence="2" id="KW-0812">Transmembrane</keyword>
<evidence type="ECO:0008006" key="6">
    <source>
        <dbReference type="Google" id="ProtNLM"/>
    </source>
</evidence>
<feature type="signal peptide" evidence="3">
    <location>
        <begin position="1"/>
        <end position="22"/>
    </location>
</feature>
<name>A0A8T0DCF3_9TREM</name>
<accession>A0A8T0DCF3</accession>
<reference evidence="4 5" key="1">
    <citation type="submission" date="2019-07" db="EMBL/GenBank/DDBJ databases">
        <title>Annotation for the trematode Paragonimus westermani.</title>
        <authorList>
            <person name="Choi Y.-J."/>
        </authorList>
    </citation>
    <scope>NUCLEOTIDE SEQUENCE [LARGE SCALE GENOMIC DNA]</scope>
    <source>
        <strain evidence="4">180907_Pwestermani</strain>
    </source>
</reference>
<keyword evidence="2" id="KW-1133">Transmembrane helix</keyword>
<evidence type="ECO:0000256" key="3">
    <source>
        <dbReference type="SAM" id="SignalP"/>
    </source>
</evidence>
<evidence type="ECO:0000313" key="4">
    <source>
        <dbReference type="EMBL" id="KAF8565499.1"/>
    </source>
</evidence>
<keyword evidence="2" id="KW-0472">Membrane</keyword>